<feature type="transmembrane region" description="Helical" evidence="3">
    <location>
        <begin position="110"/>
        <end position="131"/>
    </location>
</feature>
<dbReference type="GO" id="GO:0005886">
    <property type="term" value="C:plasma membrane"/>
    <property type="evidence" value="ECO:0007669"/>
    <property type="project" value="TreeGrafter"/>
</dbReference>
<dbReference type="Pfam" id="PF20973">
    <property type="entry name" value="VUPS"/>
    <property type="match status" value="1"/>
</dbReference>
<keyword evidence="3" id="KW-1133">Transmembrane helix</keyword>
<feature type="transmembrane region" description="Helical" evidence="3">
    <location>
        <begin position="220"/>
        <end position="240"/>
    </location>
</feature>
<comment type="catalytic activity">
    <reaction evidence="2">
        <text>2 GTP = 3',3'-c-di-GMP + 2 diphosphate</text>
        <dbReference type="Rhea" id="RHEA:24898"/>
        <dbReference type="ChEBI" id="CHEBI:33019"/>
        <dbReference type="ChEBI" id="CHEBI:37565"/>
        <dbReference type="ChEBI" id="CHEBI:58805"/>
        <dbReference type="EC" id="2.7.7.65"/>
    </reaction>
</comment>
<dbReference type="Gene3D" id="3.30.70.270">
    <property type="match status" value="1"/>
</dbReference>
<evidence type="ECO:0000256" key="3">
    <source>
        <dbReference type="SAM" id="Phobius"/>
    </source>
</evidence>
<evidence type="ECO:0000259" key="4">
    <source>
        <dbReference type="PROSITE" id="PS50887"/>
    </source>
</evidence>
<dbReference type="EMBL" id="QKOD01000001">
    <property type="protein sequence ID" value="RNJ47475.1"/>
    <property type="molecule type" value="Genomic_DNA"/>
</dbReference>
<dbReference type="PROSITE" id="PS50887">
    <property type="entry name" value="GGDEF"/>
    <property type="match status" value="1"/>
</dbReference>
<dbReference type="FunFam" id="3.30.70.270:FF:000001">
    <property type="entry name" value="Diguanylate cyclase domain protein"/>
    <property type="match status" value="1"/>
</dbReference>
<evidence type="ECO:0000256" key="2">
    <source>
        <dbReference type="ARBA" id="ARBA00034247"/>
    </source>
</evidence>
<accession>A0A3M9XI35</accession>
<sequence>MGVESLAGRDSCRESGSTAVLNSFLLLAEAVVYFSVMVTLFRFRKRIGLGVFVCALGVMHFLETYLASVFYVALPFGLVSPGSAVLFSGKLVMLLLLYIKEDAATVRQPIYGLLLGNALMIGLVLLLRLHVIAPLPDGKLPDIGFIDEMGWLMVWGTTLLVIDAILIILLYERLGRTLRKAQFARILICVACVLTFDQAGFFTALHFVAGAPIAVFFGGWFAKMAAALAFSGMLVAYLRWFEARDIALPRGLTDIFETLTYRERYEALVEHAGRDGLTGLLHRGRFDADGEAAVEASLRTARPLSLLIIDVDHFKSINDRFGHAEGDKVLKGVASLLSEVASAGDQVFRIGGEEFAILSSRPHPVARLFGESIRHAVKASAVASRFELTVSAGVSTVSETTRCLADLFALADQRLYKAKSTGRDRVVGEPAGHEPDAAIAWTRSAQF</sequence>
<dbReference type="SMART" id="SM00267">
    <property type="entry name" value="GGDEF"/>
    <property type="match status" value="1"/>
</dbReference>
<proteinExistence type="predicted"/>
<dbReference type="GO" id="GO:0052621">
    <property type="term" value="F:diguanylate cyclase activity"/>
    <property type="evidence" value="ECO:0007669"/>
    <property type="project" value="UniProtKB-EC"/>
</dbReference>
<dbReference type="InterPro" id="IPR048533">
    <property type="entry name" value="VUPS"/>
</dbReference>
<feature type="transmembrane region" description="Helical" evidence="3">
    <location>
        <begin position="78"/>
        <end position="98"/>
    </location>
</feature>
<feature type="domain" description="GGDEF" evidence="4">
    <location>
        <begin position="302"/>
        <end position="431"/>
    </location>
</feature>
<dbReference type="InterPro" id="IPR043128">
    <property type="entry name" value="Rev_trsase/Diguanyl_cyclase"/>
</dbReference>
<evidence type="ECO:0000313" key="5">
    <source>
        <dbReference type="EMBL" id="RNJ47475.1"/>
    </source>
</evidence>
<dbReference type="AlphaFoldDB" id="A0A3M9XI35"/>
<keyword evidence="3" id="KW-0472">Membrane</keyword>
<dbReference type="GO" id="GO:1902201">
    <property type="term" value="P:negative regulation of bacterial-type flagellum-dependent cell motility"/>
    <property type="evidence" value="ECO:0007669"/>
    <property type="project" value="TreeGrafter"/>
</dbReference>
<feature type="transmembrane region" description="Helical" evidence="3">
    <location>
        <begin position="151"/>
        <end position="171"/>
    </location>
</feature>
<dbReference type="EC" id="2.7.7.65" evidence="1"/>
<evidence type="ECO:0000313" key="6">
    <source>
        <dbReference type="Proteomes" id="UP000275436"/>
    </source>
</evidence>
<dbReference type="NCBIfam" id="TIGR00254">
    <property type="entry name" value="GGDEF"/>
    <property type="match status" value="1"/>
</dbReference>
<dbReference type="Proteomes" id="UP000275436">
    <property type="component" value="Unassembled WGS sequence"/>
</dbReference>
<gene>
    <name evidence="5" type="ORF">DNR46_06640</name>
</gene>
<dbReference type="CDD" id="cd01949">
    <property type="entry name" value="GGDEF"/>
    <property type="match status" value="1"/>
</dbReference>
<name>A0A3M9XI35_9HYPH</name>
<comment type="caution">
    <text evidence="5">The sequence shown here is derived from an EMBL/GenBank/DDBJ whole genome shotgun (WGS) entry which is preliminary data.</text>
</comment>
<protein>
    <recommendedName>
        <fullName evidence="1">diguanylate cyclase</fullName>
        <ecNumber evidence="1">2.7.7.65</ecNumber>
    </recommendedName>
</protein>
<reference evidence="5 6" key="1">
    <citation type="journal article" date="2018" name="Mol. Plant Microbe Interact.">
        <title>Taxonomically Different Co-Microsymbionts of a Relict Legume, Oxytropis popoviana, Have Complementary Sets of Symbiotic Genes and Together Increase the Efficiency of Plant Nodulation.</title>
        <authorList>
            <person name="Safronova V."/>
            <person name="Belimov A."/>
            <person name="Sazanova A."/>
            <person name="Chirak E."/>
            <person name="Verkhozina A."/>
            <person name="Kuznetsova I."/>
            <person name="Andronov E."/>
            <person name="Puhalsky J."/>
            <person name="Tikhonovich I."/>
        </authorList>
    </citation>
    <scope>NUCLEOTIDE SEQUENCE [LARGE SCALE GENOMIC DNA]</scope>
    <source>
        <strain evidence="5 6">Opo-235</strain>
    </source>
</reference>
<feature type="transmembrane region" description="Helical" evidence="3">
    <location>
        <begin position="48"/>
        <end position="72"/>
    </location>
</feature>
<feature type="transmembrane region" description="Helical" evidence="3">
    <location>
        <begin position="183"/>
        <end position="208"/>
    </location>
</feature>
<keyword evidence="3" id="KW-0812">Transmembrane</keyword>
<dbReference type="InterPro" id="IPR000160">
    <property type="entry name" value="GGDEF_dom"/>
</dbReference>
<dbReference type="PANTHER" id="PTHR45138">
    <property type="entry name" value="REGULATORY COMPONENTS OF SENSORY TRANSDUCTION SYSTEM"/>
    <property type="match status" value="1"/>
</dbReference>
<dbReference type="SUPFAM" id="SSF55073">
    <property type="entry name" value="Nucleotide cyclase"/>
    <property type="match status" value="1"/>
</dbReference>
<dbReference type="Pfam" id="PF00990">
    <property type="entry name" value="GGDEF"/>
    <property type="match status" value="1"/>
</dbReference>
<dbReference type="PANTHER" id="PTHR45138:SF9">
    <property type="entry name" value="DIGUANYLATE CYCLASE DGCM-RELATED"/>
    <property type="match status" value="1"/>
</dbReference>
<feature type="transmembrane region" description="Helical" evidence="3">
    <location>
        <begin position="20"/>
        <end position="41"/>
    </location>
</feature>
<dbReference type="GO" id="GO:0043709">
    <property type="term" value="P:cell adhesion involved in single-species biofilm formation"/>
    <property type="evidence" value="ECO:0007669"/>
    <property type="project" value="TreeGrafter"/>
</dbReference>
<evidence type="ECO:0000256" key="1">
    <source>
        <dbReference type="ARBA" id="ARBA00012528"/>
    </source>
</evidence>
<dbReference type="InterPro" id="IPR050469">
    <property type="entry name" value="Diguanylate_Cyclase"/>
</dbReference>
<organism evidence="5 6">
    <name type="scientific">Mesorhizobium japonicum</name>
    <dbReference type="NCBI Taxonomy" id="2066070"/>
    <lineage>
        <taxon>Bacteria</taxon>
        <taxon>Pseudomonadati</taxon>
        <taxon>Pseudomonadota</taxon>
        <taxon>Alphaproteobacteria</taxon>
        <taxon>Hyphomicrobiales</taxon>
        <taxon>Phyllobacteriaceae</taxon>
        <taxon>Mesorhizobium</taxon>
    </lineage>
</organism>
<dbReference type="InterPro" id="IPR029787">
    <property type="entry name" value="Nucleotide_cyclase"/>
</dbReference>